<dbReference type="GO" id="GO:0016747">
    <property type="term" value="F:acyltransferase activity, transferring groups other than amino-acyl groups"/>
    <property type="evidence" value="ECO:0007669"/>
    <property type="project" value="InterPro"/>
</dbReference>
<keyword evidence="2" id="KW-0808">Transferase</keyword>
<dbReference type="Pfam" id="PF00583">
    <property type="entry name" value="Acetyltransf_1"/>
    <property type="match status" value="1"/>
</dbReference>
<dbReference type="InterPro" id="IPR016181">
    <property type="entry name" value="Acyl_CoA_acyltransferase"/>
</dbReference>
<evidence type="ECO:0000313" key="3">
    <source>
        <dbReference type="Proteomes" id="UP000191112"/>
    </source>
</evidence>
<evidence type="ECO:0000259" key="1">
    <source>
        <dbReference type="PROSITE" id="PS51186"/>
    </source>
</evidence>
<evidence type="ECO:0000313" key="2">
    <source>
        <dbReference type="EMBL" id="SKB91425.1"/>
    </source>
</evidence>
<accession>A0A1T5F5E6</accession>
<dbReference type="Proteomes" id="UP000191112">
    <property type="component" value="Unassembled WGS sequence"/>
</dbReference>
<reference evidence="2 3" key="1">
    <citation type="submission" date="2017-02" db="EMBL/GenBank/DDBJ databases">
        <authorList>
            <person name="Peterson S.W."/>
        </authorList>
    </citation>
    <scope>NUCLEOTIDE SEQUENCE [LARGE SCALE GENOMIC DNA]</scope>
    <source>
        <strain evidence="2 3">DSM 22323</strain>
    </source>
</reference>
<dbReference type="InterPro" id="IPR000182">
    <property type="entry name" value="GNAT_dom"/>
</dbReference>
<dbReference type="EMBL" id="FUYZ01000005">
    <property type="protein sequence ID" value="SKB91425.1"/>
    <property type="molecule type" value="Genomic_DNA"/>
</dbReference>
<proteinExistence type="predicted"/>
<dbReference type="CDD" id="cd04301">
    <property type="entry name" value="NAT_SF"/>
    <property type="match status" value="1"/>
</dbReference>
<sequence>MIEIVGLNKKQLKGFTTSQAFKKFEFAPISELREVSHIANPRATDDDTLLFLAYEGEELTGYLGILPDDIAKPNGEVFHFGWFSTLYVSEKHRGKQIAQKLLYAAEAAYNGRMMITEFTDSAHGLYKKIGLFDDLEPKQAVRYYFKSNLAEILPAKKEVFNRNKKWILRFDKLINPVIPYLSKSSKLSYSIAYHWDDELKNFIDKQTKNPLHRSSKEFEWILKYPWLSTQKEQANYLFSSYSTSYQMFWVKLYENEILTTCFLCSIRNSHLKVLYYFADDISKIAISLPAIIKNYKVKMMTIYDDQLNEELAKGQSVKALYKRYFKRNYLITKTLKQELGADFHYEFADGDGDFSFT</sequence>
<dbReference type="AlphaFoldDB" id="A0A1T5F5E6"/>
<dbReference type="Gene3D" id="3.40.630.30">
    <property type="match status" value="1"/>
</dbReference>
<gene>
    <name evidence="2" type="ORF">SAMN05660477_01810</name>
</gene>
<dbReference type="SUPFAM" id="SSF55729">
    <property type="entry name" value="Acyl-CoA N-acyltransferases (Nat)"/>
    <property type="match status" value="1"/>
</dbReference>
<organism evidence="2 3">
    <name type="scientific">Soonwooa buanensis</name>
    <dbReference type="NCBI Taxonomy" id="619805"/>
    <lineage>
        <taxon>Bacteria</taxon>
        <taxon>Pseudomonadati</taxon>
        <taxon>Bacteroidota</taxon>
        <taxon>Flavobacteriia</taxon>
        <taxon>Flavobacteriales</taxon>
        <taxon>Weeksellaceae</taxon>
        <taxon>Chryseobacterium group</taxon>
        <taxon>Soonwooa</taxon>
    </lineage>
</organism>
<name>A0A1T5F5E6_9FLAO</name>
<dbReference type="STRING" id="619805.SAMN05660477_01810"/>
<protein>
    <submittedName>
        <fullName evidence="2">Acetyltransferase (GNAT) family protein</fullName>
    </submittedName>
</protein>
<dbReference type="PROSITE" id="PS51186">
    <property type="entry name" value="GNAT"/>
    <property type="match status" value="1"/>
</dbReference>
<dbReference type="RefSeq" id="WP_159447641.1">
    <property type="nucleotide sequence ID" value="NZ_FUYZ01000005.1"/>
</dbReference>
<feature type="domain" description="N-acetyltransferase" evidence="1">
    <location>
        <begin position="1"/>
        <end position="156"/>
    </location>
</feature>
<dbReference type="OrthoDB" id="1118862at2"/>
<keyword evidence="3" id="KW-1185">Reference proteome</keyword>